<dbReference type="AlphaFoldDB" id="A0AAW1QA21"/>
<name>A0AAW1QA21_9CHLO</name>
<dbReference type="EMBL" id="JALJOS010000051">
    <property type="protein sequence ID" value="KAK9819009.1"/>
    <property type="molecule type" value="Genomic_DNA"/>
</dbReference>
<organism evidence="3 4">
    <name type="scientific">Apatococcus lobatus</name>
    <dbReference type="NCBI Taxonomy" id="904363"/>
    <lineage>
        <taxon>Eukaryota</taxon>
        <taxon>Viridiplantae</taxon>
        <taxon>Chlorophyta</taxon>
        <taxon>core chlorophytes</taxon>
        <taxon>Trebouxiophyceae</taxon>
        <taxon>Chlorellales</taxon>
        <taxon>Chlorellaceae</taxon>
        <taxon>Apatococcus</taxon>
    </lineage>
</organism>
<dbReference type="GO" id="GO:0016887">
    <property type="term" value="F:ATP hydrolysis activity"/>
    <property type="evidence" value="ECO:0007669"/>
    <property type="project" value="InterPro"/>
</dbReference>
<evidence type="ECO:0000256" key="1">
    <source>
        <dbReference type="ARBA" id="ARBA00007448"/>
    </source>
</evidence>
<dbReference type="Pfam" id="PF00078">
    <property type="entry name" value="RVT_1"/>
    <property type="match status" value="1"/>
</dbReference>
<dbReference type="InterPro" id="IPR000477">
    <property type="entry name" value="RT_dom"/>
</dbReference>
<protein>
    <recommendedName>
        <fullName evidence="2">Reverse transcriptase domain-containing protein</fullName>
    </recommendedName>
</protein>
<dbReference type="GO" id="GO:0005524">
    <property type="term" value="F:ATP binding"/>
    <property type="evidence" value="ECO:0007669"/>
    <property type="project" value="InterPro"/>
</dbReference>
<dbReference type="SUPFAM" id="SSF52540">
    <property type="entry name" value="P-loop containing nucleoside triphosphate hydrolases"/>
    <property type="match status" value="1"/>
</dbReference>
<reference evidence="3 4" key="1">
    <citation type="journal article" date="2024" name="Nat. Commun.">
        <title>Phylogenomics reveals the evolutionary origins of lichenization in chlorophyte algae.</title>
        <authorList>
            <person name="Puginier C."/>
            <person name="Libourel C."/>
            <person name="Otte J."/>
            <person name="Skaloud P."/>
            <person name="Haon M."/>
            <person name="Grisel S."/>
            <person name="Petersen M."/>
            <person name="Berrin J.G."/>
            <person name="Delaux P.M."/>
            <person name="Dal Grande F."/>
            <person name="Keller J."/>
        </authorList>
    </citation>
    <scope>NUCLEOTIDE SEQUENCE [LARGE SCALE GENOMIC DNA]</scope>
    <source>
        <strain evidence="3 4">SAG 2145</strain>
    </source>
</reference>
<proteinExistence type="inferred from homology"/>
<evidence type="ECO:0000259" key="2">
    <source>
        <dbReference type="PROSITE" id="PS50878"/>
    </source>
</evidence>
<dbReference type="InterPro" id="IPR050747">
    <property type="entry name" value="Mitochondrial_chaperone_BCS1"/>
</dbReference>
<comment type="similarity">
    <text evidence="1">Belongs to the AAA ATPase family. BCS1 subfamily.</text>
</comment>
<dbReference type="PROSITE" id="PS50878">
    <property type="entry name" value="RT_POL"/>
    <property type="match status" value="1"/>
</dbReference>
<dbReference type="InterPro" id="IPR027417">
    <property type="entry name" value="P-loop_NTPase"/>
</dbReference>
<dbReference type="PANTHER" id="PTHR23070">
    <property type="entry name" value="BCS1 AAA-TYPE ATPASE"/>
    <property type="match status" value="1"/>
</dbReference>
<evidence type="ECO:0000313" key="3">
    <source>
        <dbReference type="EMBL" id="KAK9819009.1"/>
    </source>
</evidence>
<dbReference type="Proteomes" id="UP001438707">
    <property type="component" value="Unassembled WGS sequence"/>
</dbReference>
<comment type="caution">
    <text evidence="3">The sequence shown here is derived from an EMBL/GenBank/DDBJ whole genome shotgun (WGS) entry which is preliminary data.</text>
</comment>
<keyword evidence="4" id="KW-1185">Reference proteome</keyword>
<sequence>MLLRACVLLQNEAEGSRLLEGACCPCRRITCYLPATRLVKFLVSLYFGARIGKRPLYACFVDLQKAYDTVQHDLLWAQLQRIGVGQRMLTAIKSLYAEGTLAMKVDGTAGAPAAQQMGVQQGCPLSPTLFGMFFNGLYDHLQRHAPSAGLQLDSDGWVSSLVYADDVILAKLDAGSLHAHILLDTIHDAQANPMCGNWAAGVQKQYSSLGMSSPFGGQGLGPVDAPVFRQKFADDYKKRYLREVVSSSDSRYTELLTVNAEGDSGTATASYAQLPREDLHVLEACNDGQATDRSDTGQEVKTVWRLDCSASGSYYTLQIPRSNVHWAQKQLLPRIQQQAETIRQQRSLRLYCHGGHLPGQNAPLRWYGQSFTTSATFSNTVLSASNHSVLKDKISDFMKPEAGKRHADWGRPWRCGILLHGPPGTGKSQTISALANEHRLDVYKVDLSNLVTNSELEQLVAQVQPKDSLVVFEDIDRTLDRVFRPDEAAATSAHKEAESKINLAGLLNTFDGLINQSVERRIYLLTTNHMDKMPPELTRSLRMNYVLQLSYVDGGMFKRLCLSHGIAEAIINDWIEHSMFARAVKAVQMTPAKLISKLEQPQDAFCSQMDTLLATTNACVAKQLEGSATAKAR</sequence>
<dbReference type="SMART" id="SM00382">
    <property type="entry name" value="AAA"/>
    <property type="match status" value="1"/>
</dbReference>
<dbReference type="InterPro" id="IPR003593">
    <property type="entry name" value="AAA+_ATPase"/>
</dbReference>
<accession>A0AAW1QA21</accession>
<dbReference type="Pfam" id="PF00004">
    <property type="entry name" value="AAA"/>
    <property type="match status" value="1"/>
</dbReference>
<dbReference type="InterPro" id="IPR003959">
    <property type="entry name" value="ATPase_AAA_core"/>
</dbReference>
<feature type="domain" description="Reverse transcriptase" evidence="2">
    <location>
        <begin position="1"/>
        <end position="220"/>
    </location>
</feature>
<evidence type="ECO:0000313" key="4">
    <source>
        <dbReference type="Proteomes" id="UP001438707"/>
    </source>
</evidence>
<gene>
    <name evidence="3" type="ORF">WJX74_002577</name>
</gene>
<dbReference type="Gene3D" id="3.40.50.300">
    <property type="entry name" value="P-loop containing nucleotide triphosphate hydrolases"/>
    <property type="match status" value="1"/>
</dbReference>